<evidence type="ECO:0000313" key="2">
    <source>
        <dbReference type="Proteomes" id="UP000031668"/>
    </source>
</evidence>
<dbReference type="Proteomes" id="UP000031668">
    <property type="component" value="Unassembled WGS sequence"/>
</dbReference>
<comment type="caution">
    <text evidence="1">The sequence shown here is derived from an EMBL/GenBank/DDBJ whole genome shotgun (WGS) entry which is preliminary data.</text>
</comment>
<reference evidence="1 2" key="1">
    <citation type="journal article" date="2014" name="Genome Biol. Evol.">
        <title>The genome of the myxosporean Thelohanellus kitauei shows adaptations to nutrient acquisition within its fish host.</title>
        <authorList>
            <person name="Yang Y."/>
            <person name="Xiong J."/>
            <person name="Zhou Z."/>
            <person name="Huo F."/>
            <person name="Miao W."/>
            <person name="Ran C."/>
            <person name="Liu Y."/>
            <person name="Zhang J."/>
            <person name="Feng J."/>
            <person name="Wang M."/>
            <person name="Wang M."/>
            <person name="Wang L."/>
            <person name="Yao B."/>
        </authorList>
    </citation>
    <scope>NUCLEOTIDE SEQUENCE [LARGE SCALE GENOMIC DNA]</scope>
    <source>
        <strain evidence="1">Wuqing</strain>
    </source>
</reference>
<name>A0A0C2MX71_THEKT</name>
<sequence length="206" mass="24030">MFDQDNIDILTSDPSELIIELKNNASRSTSLIKCHTFESETHLEISGCNVSFQTRESNFINNYSIGYKFILNIKINYEIVNHDFQFPIDKKDETFLGFTLYYLSIQFDNFTQNCSLKHEEVLTKYDSLNSSNLVYPCGSDDKVGSVLSAESKYDVHILANQNHERPKKRLRFTRKLLFCISVSFLIYRIMNRRTDSNKSQNSQDMQ</sequence>
<keyword evidence="2" id="KW-1185">Reference proteome</keyword>
<proteinExistence type="predicted"/>
<organism evidence="1 2">
    <name type="scientific">Thelohanellus kitauei</name>
    <name type="common">Myxosporean</name>
    <dbReference type="NCBI Taxonomy" id="669202"/>
    <lineage>
        <taxon>Eukaryota</taxon>
        <taxon>Metazoa</taxon>
        <taxon>Cnidaria</taxon>
        <taxon>Myxozoa</taxon>
        <taxon>Myxosporea</taxon>
        <taxon>Bivalvulida</taxon>
        <taxon>Platysporina</taxon>
        <taxon>Myxobolidae</taxon>
        <taxon>Thelohanellus</taxon>
    </lineage>
</organism>
<accession>A0A0C2MX71</accession>
<protein>
    <submittedName>
        <fullName evidence="1">Uncharacterized protein</fullName>
    </submittedName>
</protein>
<dbReference type="EMBL" id="JWZT01002710">
    <property type="protein sequence ID" value="KII68765.1"/>
    <property type="molecule type" value="Genomic_DNA"/>
</dbReference>
<gene>
    <name evidence="1" type="ORF">RF11_12040</name>
</gene>
<evidence type="ECO:0000313" key="1">
    <source>
        <dbReference type="EMBL" id="KII68765.1"/>
    </source>
</evidence>
<dbReference type="AlphaFoldDB" id="A0A0C2MX71"/>